<dbReference type="PANTHER" id="PTHR43191">
    <property type="entry name" value="RRNA METHYLTRANSFERASE 3"/>
    <property type="match status" value="1"/>
</dbReference>
<dbReference type="GO" id="GO:0006396">
    <property type="term" value="P:RNA processing"/>
    <property type="evidence" value="ECO:0007669"/>
    <property type="project" value="InterPro"/>
</dbReference>
<keyword evidence="2 6" id="KW-0489">Methyltransferase</keyword>
<dbReference type="GO" id="GO:0003723">
    <property type="term" value="F:RNA binding"/>
    <property type="evidence" value="ECO:0007669"/>
    <property type="project" value="InterPro"/>
</dbReference>
<dbReference type="GO" id="GO:0008173">
    <property type="term" value="F:RNA methyltransferase activity"/>
    <property type="evidence" value="ECO:0007669"/>
    <property type="project" value="InterPro"/>
</dbReference>
<comment type="caution">
    <text evidence="6">The sequence shown here is derived from an EMBL/GenBank/DDBJ whole genome shotgun (WGS) entry which is preliminary data.</text>
</comment>
<dbReference type="SUPFAM" id="SSF55315">
    <property type="entry name" value="L30e-like"/>
    <property type="match status" value="1"/>
</dbReference>
<dbReference type="InterPro" id="IPR053888">
    <property type="entry name" value="MRM3-like_sub_bind"/>
</dbReference>
<comment type="similarity">
    <text evidence="1">Belongs to the class IV-like SAM-binding methyltransferase superfamily. RNA methyltransferase TrmH family.</text>
</comment>
<dbReference type="InterPro" id="IPR029026">
    <property type="entry name" value="tRNA_m1G_MTases_N"/>
</dbReference>
<dbReference type="GO" id="GO:0005737">
    <property type="term" value="C:cytoplasm"/>
    <property type="evidence" value="ECO:0007669"/>
    <property type="project" value="UniProtKB-ARBA"/>
</dbReference>
<sequence>MSTHLPERLPKPAVLTERSARVAAAVKLHRHAGRRRAGLFLAEGANLVIAAFERGLVREVFATADAAHRHDAVLADRRTPVHLVTERAAKALSDTVTPVGLVAVCEIPDVGLDEVLTGSPHLIAVAIGIGEPGNAGTLIRLADAMGASAVVLAGQSVDPYNGKCLRASTGSIFSVPVVIAPETQALLGQLRSAGLQVLATTVDGEMSLDDSDDVLAHPTAWLFGSESHGLPPEIAQQADRRITIPMAGGAESLNVAAASAICLYQSARALRRQPATGTSAP</sequence>
<evidence type="ECO:0000256" key="4">
    <source>
        <dbReference type="ARBA" id="ARBA00022691"/>
    </source>
</evidence>
<dbReference type="SMART" id="SM00967">
    <property type="entry name" value="SpoU_sub_bind"/>
    <property type="match status" value="1"/>
</dbReference>
<dbReference type="EMBL" id="LZLS01000074">
    <property type="protein sequence ID" value="OBK28553.1"/>
    <property type="molecule type" value="Genomic_DNA"/>
</dbReference>
<evidence type="ECO:0000256" key="3">
    <source>
        <dbReference type="ARBA" id="ARBA00022679"/>
    </source>
</evidence>
<dbReference type="Pfam" id="PF22435">
    <property type="entry name" value="MRM3-like_sub_bind"/>
    <property type="match status" value="1"/>
</dbReference>
<dbReference type="Gene3D" id="3.30.1330.30">
    <property type="match status" value="1"/>
</dbReference>
<dbReference type="GO" id="GO:0032259">
    <property type="term" value="P:methylation"/>
    <property type="evidence" value="ECO:0007669"/>
    <property type="project" value="UniProtKB-KW"/>
</dbReference>
<feature type="domain" description="RNA 2-O ribose methyltransferase substrate binding" evidence="5">
    <location>
        <begin position="41"/>
        <end position="111"/>
    </location>
</feature>
<dbReference type="InterPro" id="IPR029028">
    <property type="entry name" value="Alpha/beta_knot_MTases"/>
</dbReference>
<accession>A0A1A3P2S6</accession>
<dbReference type="InterPro" id="IPR029064">
    <property type="entry name" value="Ribosomal_eL30-like_sf"/>
</dbReference>
<dbReference type="Proteomes" id="UP000093928">
    <property type="component" value="Unassembled WGS sequence"/>
</dbReference>
<dbReference type="AlphaFoldDB" id="A0A1A3P2S6"/>
<name>A0A1A3P2S6_MYCAS</name>
<proteinExistence type="inferred from homology"/>
<dbReference type="SUPFAM" id="SSF75217">
    <property type="entry name" value="alpha/beta knot"/>
    <property type="match status" value="1"/>
</dbReference>
<dbReference type="Pfam" id="PF00588">
    <property type="entry name" value="SpoU_methylase"/>
    <property type="match status" value="1"/>
</dbReference>
<reference evidence="6 7" key="1">
    <citation type="submission" date="2016-06" db="EMBL/GenBank/DDBJ databases">
        <authorList>
            <person name="Kjaerup R.B."/>
            <person name="Dalgaard T.S."/>
            <person name="Juul-Madsen H.R."/>
        </authorList>
    </citation>
    <scope>NUCLEOTIDE SEQUENCE [LARGE SCALE GENOMIC DNA]</scope>
    <source>
        <strain evidence="6 7">1165133.8</strain>
    </source>
</reference>
<evidence type="ECO:0000259" key="5">
    <source>
        <dbReference type="SMART" id="SM00967"/>
    </source>
</evidence>
<gene>
    <name evidence="6" type="ORF">A5634_20235</name>
</gene>
<dbReference type="CDD" id="cd18095">
    <property type="entry name" value="SpoU-like_rRNA-MTase"/>
    <property type="match status" value="1"/>
</dbReference>
<dbReference type="PANTHER" id="PTHR43191:SF2">
    <property type="entry name" value="RRNA METHYLTRANSFERASE 3, MITOCHONDRIAL"/>
    <property type="match status" value="1"/>
</dbReference>
<keyword evidence="4" id="KW-0949">S-adenosyl-L-methionine</keyword>
<organism evidence="6 7">
    <name type="scientific">Mycobacterium asiaticum</name>
    <dbReference type="NCBI Taxonomy" id="1790"/>
    <lineage>
        <taxon>Bacteria</taxon>
        <taxon>Bacillati</taxon>
        <taxon>Actinomycetota</taxon>
        <taxon>Actinomycetes</taxon>
        <taxon>Mycobacteriales</taxon>
        <taxon>Mycobacteriaceae</taxon>
        <taxon>Mycobacterium</taxon>
    </lineage>
</organism>
<protein>
    <submittedName>
        <fullName evidence="6">RNA methyltransferase</fullName>
    </submittedName>
</protein>
<evidence type="ECO:0000313" key="6">
    <source>
        <dbReference type="EMBL" id="OBK28553.1"/>
    </source>
</evidence>
<dbReference type="InterPro" id="IPR013123">
    <property type="entry name" value="SpoU_subst-bd"/>
</dbReference>
<dbReference type="Gene3D" id="3.40.1280.10">
    <property type="match status" value="1"/>
</dbReference>
<evidence type="ECO:0000313" key="7">
    <source>
        <dbReference type="Proteomes" id="UP000093928"/>
    </source>
</evidence>
<dbReference type="InterPro" id="IPR001537">
    <property type="entry name" value="SpoU_MeTrfase"/>
</dbReference>
<keyword evidence="3 6" id="KW-0808">Transferase</keyword>
<evidence type="ECO:0000256" key="2">
    <source>
        <dbReference type="ARBA" id="ARBA00022603"/>
    </source>
</evidence>
<evidence type="ECO:0000256" key="1">
    <source>
        <dbReference type="ARBA" id="ARBA00007228"/>
    </source>
</evidence>
<dbReference type="InterPro" id="IPR051259">
    <property type="entry name" value="rRNA_Methyltransferase"/>
</dbReference>